<dbReference type="InterPro" id="IPR019775">
    <property type="entry name" value="WD40_repeat_CS"/>
</dbReference>
<dbReference type="PROSITE" id="PS50082">
    <property type="entry name" value="WD_REPEATS_2"/>
    <property type="match status" value="1"/>
</dbReference>
<evidence type="ECO:0000259" key="8">
    <source>
        <dbReference type="SMART" id="SM01033"/>
    </source>
</evidence>
<feature type="compositionally biased region" description="Basic and acidic residues" evidence="7">
    <location>
        <begin position="489"/>
        <end position="511"/>
    </location>
</feature>
<name>A0AB34IPZ1_PRYPA</name>
<evidence type="ECO:0000256" key="6">
    <source>
        <dbReference type="PROSITE-ProRule" id="PRU00221"/>
    </source>
</evidence>
<dbReference type="PROSITE" id="PS00678">
    <property type="entry name" value="WD_REPEATS_1"/>
    <property type="match status" value="1"/>
</dbReference>
<sequence>MAGSKAGGVNSSKLVSAVTGAKTTPMEKKRLQRYSRGDGNKSKGVTKHRLKLTIKRGEKKIRMAEVQAAQAERLLPTEAGELRAEGEMESTARFSQQQIAAAVDLQSQAKAYNMKLEKLGPYRASYSADGQHLLLGGRKGHVAVVKWSAGGRIQHQIQLRETVRDLCFLRDHTMFAVAQHKYLYLYDGTGTELHCLRNHKPDVSRLAFLRYHWLLATVGSAGRLRYLDVSMGTNVADIPTRLGPCDCLALNSWNGVVALGHDSGVVTMWTPNLHEPVVKMLCHKGALNDLAIDRGGRYMASAGRDGALKVWDIRMFKPLHSYRTPRPVASLDISDRGMLACVAGPTVQVYRDGLAHRANGPYMSHLIPACLGETVRFCPYEDVLGVGHSKGFCSMLVPGAGEPNFDTFEVNPFEGLKQRREATVVSLLEKLPPATIMLEPTKVNTVDVNQKERQREMAAAREARLAELRAGKKVKKKTKGRSKASARAAKKESNIMDEKRAKRMEQLEAERAKKRKAETPAKATGALDRFNKPTQVHHSR</sequence>
<evidence type="ECO:0000256" key="7">
    <source>
        <dbReference type="SAM" id="MobiDB-lite"/>
    </source>
</evidence>
<evidence type="ECO:0000256" key="4">
    <source>
        <dbReference type="ARBA" id="ARBA00022737"/>
    </source>
</evidence>
<dbReference type="SMART" id="SM01033">
    <property type="entry name" value="BING4CT"/>
    <property type="match status" value="1"/>
</dbReference>
<comment type="subcellular location">
    <subcellularLocation>
        <location evidence="1">Nucleus</location>
        <location evidence="1">Nucleolus</location>
    </subcellularLocation>
</comment>
<evidence type="ECO:0000256" key="3">
    <source>
        <dbReference type="ARBA" id="ARBA00022574"/>
    </source>
</evidence>
<dbReference type="InterPro" id="IPR040315">
    <property type="entry name" value="WDR46/Utp7"/>
</dbReference>
<dbReference type="PANTHER" id="PTHR14085:SF3">
    <property type="entry name" value="WD REPEAT-CONTAINING PROTEIN 46"/>
    <property type="match status" value="1"/>
</dbReference>
<feature type="region of interest" description="Disordered" evidence="7">
    <location>
        <begin position="472"/>
        <end position="540"/>
    </location>
</feature>
<dbReference type="InterPro" id="IPR001680">
    <property type="entry name" value="WD40_rpt"/>
</dbReference>
<keyword evidence="2" id="KW-0698">rRNA processing</keyword>
<feature type="compositionally biased region" description="Basic residues" evidence="7">
    <location>
        <begin position="472"/>
        <end position="484"/>
    </location>
</feature>
<dbReference type="Pfam" id="PF08149">
    <property type="entry name" value="BING4CT"/>
    <property type="match status" value="1"/>
</dbReference>
<keyword evidence="10" id="KW-1185">Reference proteome</keyword>
<dbReference type="GO" id="GO:0030686">
    <property type="term" value="C:90S preribosome"/>
    <property type="evidence" value="ECO:0007669"/>
    <property type="project" value="TreeGrafter"/>
</dbReference>
<reference evidence="9 10" key="1">
    <citation type="journal article" date="2024" name="Science">
        <title>Giant polyketide synthase enzymes in the biosynthesis of giant marine polyether toxins.</title>
        <authorList>
            <person name="Fallon T.R."/>
            <person name="Shende V.V."/>
            <person name="Wierzbicki I.H."/>
            <person name="Pendleton A.L."/>
            <person name="Watervoot N.F."/>
            <person name="Auber R.P."/>
            <person name="Gonzalez D.J."/>
            <person name="Wisecaver J.H."/>
            <person name="Moore B.S."/>
        </authorList>
    </citation>
    <scope>NUCLEOTIDE SEQUENCE [LARGE SCALE GENOMIC DNA]</scope>
    <source>
        <strain evidence="9 10">12B1</strain>
    </source>
</reference>
<gene>
    <name evidence="9" type="ORF">AB1Y20_010515</name>
</gene>
<protein>
    <recommendedName>
        <fullName evidence="8">BING4 C-terminal domain-containing protein</fullName>
    </recommendedName>
</protein>
<dbReference type="Gene3D" id="2.130.10.10">
    <property type="entry name" value="YVTN repeat-like/Quinoprotein amine dehydrogenase"/>
    <property type="match status" value="2"/>
</dbReference>
<dbReference type="EMBL" id="JBGBPQ010000020">
    <property type="protein sequence ID" value="KAL1504105.1"/>
    <property type="molecule type" value="Genomic_DNA"/>
</dbReference>
<dbReference type="AlphaFoldDB" id="A0AB34IPZ1"/>
<dbReference type="GO" id="GO:0000462">
    <property type="term" value="P:maturation of SSU-rRNA from tricistronic rRNA transcript (SSU-rRNA, 5.8S rRNA, LSU-rRNA)"/>
    <property type="evidence" value="ECO:0007669"/>
    <property type="project" value="TreeGrafter"/>
</dbReference>
<accession>A0AB34IPZ1</accession>
<keyword evidence="3 6" id="KW-0853">WD repeat</keyword>
<dbReference type="Proteomes" id="UP001515480">
    <property type="component" value="Unassembled WGS sequence"/>
</dbReference>
<evidence type="ECO:0000256" key="5">
    <source>
        <dbReference type="ARBA" id="ARBA00023242"/>
    </source>
</evidence>
<organism evidence="9 10">
    <name type="scientific">Prymnesium parvum</name>
    <name type="common">Toxic golden alga</name>
    <dbReference type="NCBI Taxonomy" id="97485"/>
    <lineage>
        <taxon>Eukaryota</taxon>
        <taxon>Haptista</taxon>
        <taxon>Haptophyta</taxon>
        <taxon>Prymnesiophyceae</taxon>
        <taxon>Prymnesiales</taxon>
        <taxon>Prymnesiaceae</taxon>
        <taxon>Prymnesium</taxon>
    </lineage>
</organism>
<comment type="caution">
    <text evidence="9">The sequence shown here is derived from an EMBL/GenBank/DDBJ whole genome shotgun (WGS) entry which is preliminary data.</text>
</comment>
<evidence type="ECO:0000313" key="10">
    <source>
        <dbReference type="Proteomes" id="UP001515480"/>
    </source>
</evidence>
<dbReference type="InterPro" id="IPR036322">
    <property type="entry name" value="WD40_repeat_dom_sf"/>
</dbReference>
<proteinExistence type="predicted"/>
<evidence type="ECO:0000256" key="2">
    <source>
        <dbReference type="ARBA" id="ARBA00022552"/>
    </source>
</evidence>
<dbReference type="GO" id="GO:0032040">
    <property type="term" value="C:small-subunit processome"/>
    <property type="evidence" value="ECO:0007669"/>
    <property type="project" value="TreeGrafter"/>
</dbReference>
<keyword evidence="5" id="KW-0539">Nucleus</keyword>
<evidence type="ECO:0000313" key="9">
    <source>
        <dbReference type="EMBL" id="KAL1504105.1"/>
    </source>
</evidence>
<dbReference type="SUPFAM" id="SSF50978">
    <property type="entry name" value="WD40 repeat-like"/>
    <property type="match status" value="1"/>
</dbReference>
<feature type="region of interest" description="Disordered" evidence="7">
    <location>
        <begin position="1"/>
        <end position="27"/>
    </location>
</feature>
<dbReference type="InterPro" id="IPR012952">
    <property type="entry name" value="BING4_C_dom"/>
</dbReference>
<dbReference type="PANTHER" id="PTHR14085">
    <property type="entry name" value="WD-REPEAT PROTEIN BING4"/>
    <property type="match status" value="1"/>
</dbReference>
<dbReference type="FunFam" id="2.130.10.10:FF:000378">
    <property type="entry name" value="U3 small nucleolar RNA-associated protein 7"/>
    <property type="match status" value="1"/>
</dbReference>
<keyword evidence="4" id="KW-0677">Repeat</keyword>
<evidence type="ECO:0000256" key="1">
    <source>
        <dbReference type="ARBA" id="ARBA00004604"/>
    </source>
</evidence>
<feature type="repeat" description="WD" evidence="6">
    <location>
        <begin position="280"/>
        <end position="321"/>
    </location>
</feature>
<dbReference type="PROSITE" id="PS50294">
    <property type="entry name" value="WD_REPEATS_REGION"/>
    <property type="match status" value="1"/>
</dbReference>
<dbReference type="Pfam" id="PF00400">
    <property type="entry name" value="WD40"/>
    <property type="match status" value="1"/>
</dbReference>
<feature type="domain" description="BING4 C-terminal" evidence="8">
    <location>
        <begin position="361"/>
        <end position="440"/>
    </location>
</feature>
<dbReference type="InterPro" id="IPR015943">
    <property type="entry name" value="WD40/YVTN_repeat-like_dom_sf"/>
</dbReference>
<dbReference type="SMART" id="SM00320">
    <property type="entry name" value="WD40"/>
    <property type="match status" value="5"/>
</dbReference>